<gene>
    <name evidence="2" type="ORF">K435DRAFT_868196</name>
</gene>
<evidence type="ECO:0000313" key="2">
    <source>
        <dbReference type="EMBL" id="THU86525.1"/>
    </source>
</evidence>
<accession>A0A4V4HDD8</accession>
<name>A0A4V4HDD8_DENBC</name>
<feature type="compositionally biased region" description="Basic and acidic residues" evidence="1">
    <location>
        <begin position="149"/>
        <end position="160"/>
    </location>
</feature>
<evidence type="ECO:0000256" key="1">
    <source>
        <dbReference type="SAM" id="MobiDB-lite"/>
    </source>
</evidence>
<feature type="region of interest" description="Disordered" evidence="1">
    <location>
        <begin position="137"/>
        <end position="189"/>
    </location>
</feature>
<organism evidence="2 3">
    <name type="scientific">Dendrothele bispora (strain CBS 962.96)</name>
    <dbReference type="NCBI Taxonomy" id="1314807"/>
    <lineage>
        <taxon>Eukaryota</taxon>
        <taxon>Fungi</taxon>
        <taxon>Dikarya</taxon>
        <taxon>Basidiomycota</taxon>
        <taxon>Agaricomycotina</taxon>
        <taxon>Agaricomycetes</taxon>
        <taxon>Agaricomycetidae</taxon>
        <taxon>Agaricales</taxon>
        <taxon>Agaricales incertae sedis</taxon>
        <taxon>Dendrothele</taxon>
    </lineage>
</organism>
<dbReference type="AlphaFoldDB" id="A0A4V4HDD8"/>
<keyword evidence="3" id="KW-1185">Reference proteome</keyword>
<dbReference type="EMBL" id="ML179493">
    <property type="protein sequence ID" value="THU86525.1"/>
    <property type="molecule type" value="Genomic_DNA"/>
</dbReference>
<protein>
    <submittedName>
        <fullName evidence="2">Uncharacterized protein</fullName>
    </submittedName>
</protein>
<evidence type="ECO:0000313" key="3">
    <source>
        <dbReference type="Proteomes" id="UP000297245"/>
    </source>
</evidence>
<reference evidence="2 3" key="1">
    <citation type="journal article" date="2019" name="Nat. Ecol. Evol.">
        <title>Megaphylogeny resolves global patterns of mushroom evolution.</title>
        <authorList>
            <person name="Varga T."/>
            <person name="Krizsan K."/>
            <person name="Foldi C."/>
            <person name="Dima B."/>
            <person name="Sanchez-Garcia M."/>
            <person name="Sanchez-Ramirez S."/>
            <person name="Szollosi G.J."/>
            <person name="Szarkandi J.G."/>
            <person name="Papp V."/>
            <person name="Albert L."/>
            <person name="Andreopoulos W."/>
            <person name="Angelini C."/>
            <person name="Antonin V."/>
            <person name="Barry K.W."/>
            <person name="Bougher N.L."/>
            <person name="Buchanan P."/>
            <person name="Buyck B."/>
            <person name="Bense V."/>
            <person name="Catcheside P."/>
            <person name="Chovatia M."/>
            <person name="Cooper J."/>
            <person name="Damon W."/>
            <person name="Desjardin D."/>
            <person name="Finy P."/>
            <person name="Geml J."/>
            <person name="Haridas S."/>
            <person name="Hughes K."/>
            <person name="Justo A."/>
            <person name="Karasinski D."/>
            <person name="Kautmanova I."/>
            <person name="Kiss B."/>
            <person name="Kocsube S."/>
            <person name="Kotiranta H."/>
            <person name="LaButti K.M."/>
            <person name="Lechner B.E."/>
            <person name="Liimatainen K."/>
            <person name="Lipzen A."/>
            <person name="Lukacs Z."/>
            <person name="Mihaltcheva S."/>
            <person name="Morgado L.N."/>
            <person name="Niskanen T."/>
            <person name="Noordeloos M.E."/>
            <person name="Ohm R.A."/>
            <person name="Ortiz-Santana B."/>
            <person name="Ovrebo C."/>
            <person name="Racz N."/>
            <person name="Riley R."/>
            <person name="Savchenko A."/>
            <person name="Shiryaev A."/>
            <person name="Soop K."/>
            <person name="Spirin V."/>
            <person name="Szebenyi C."/>
            <person name="Tomsovsky M."/>
            <person name="Tulloss R.E."/>
            <person name="Uehling J."/>
            <person name="Grigoriev I.V."/>
            <person name="Vagvolgyi C."/>
            <person name="Papp T."/>
            <person name="Martin F.M."/>
            <person name="Miettinen O."/>
            <person name="Hibbett D.S."/>
            <person name="Nagy L.G."/>
        </authorList>
    </citation>
    <scope>NUCLEOTIDE SEQUENCE [LARGE SCALE GENOMIC DNA]</scope>
    <source>
        <strain evidence="2 3">CBS 962.96</strain>
    </source>
</reference>
<sequence length="189" mass="20070">MTISLPEPPAGTFTTTVTSIGATVPLASGTSPVTVANEEDAQALRTGTSVSITQSMQMFNGNIGGNKNETNLNNVYHIYGLKPNYLTHRSSADLPTLRVNSTRSPEKVLRENTQSQPEQEYMRAGSILATSENGLTTGVQSGITAPPKVQREVSTCEDHPPSCSSPYTQGKEDQRATSAVDVPQTSKSG</sequence>
<proteinExistence type="predicted"/>
<dbReference type="Proteomes" id="UP000297245">
    <property type="component" value="Unassembled WGS sequence"/>
</dbReference>